<evidence type="ECO:0000313" key="2">
    <source>
        <dbReference type="Proteomes" id="UP000006201"/>
    </source>
</evidence>
<dbReference type="AlphaFoldDB" id="A4CDL9"/>
<dbReference type="OrthoDB" id="69764at2"/>
<evidence type="ECO:0008006" key="3">
    <source>
        <dbReference type="Google" id="ProtNLM"/>
    </source>
</evidence>
<dbReference type="STRING" id="87626.PTD2_05305"/>
<dbReference type="Proteomes" id="UP000006201">
    <property type="component" value="Unassembled WGS sequence"/>
</dbReference>
<reference evidence="1 2" key="1">
    <citation type="submission" date="2006-02" db="EMBL/GenBank/DDBJ databases">
        <authorList>
            <person name="Moran M.A."/>
            <person name="Kjelleberg S."/>
            <person name="Egan S."/>
            <person name="Saunders N."/>
            <person name="Thomas T."/>
            <person name="Ferriera S."/>
            <person name="Johnson J."/>
            <person name="Kravitz S."/>
            <person name="Halpern A."/>
            <person name="Remington K."/>
            <person name="Beeson K."/>
            <person name="Tran B."/>
            <person name="Rogers Y.-H."/>
            <person name="Friedman R."/>
            <person name="Venter J.C."/>
        </authorList>
    </citation>
    <scope>NUCLEOTIDE SEQUENCE [LARGE SCALE GENOMIC DNA]</scope>
    <source>
        <strain evidence="1 2">D2</strain>
    </source>
</reference>
<keyword evidence="2" id="KW-1185">Reference proteome</keyword>
<dbReference type="eggNOG" id="ENOG50331JQ">
    <property type="taxonomic scope" value="Bacteria"/>
</dbReference>
<comment type="caution">
    <text evidence="1">The sequence shown here is derived from an EMBL/GenBank/DDBJ whole genome shotgun (WGS) entry which is preliminary data.</text>
</comment>
<dbReference type="InterPro" id="IPR023159">
    <property type="entry name" value="SO1590-like_sf"/>
</dbReference>
<evidence type="ECO:0000313" key="1">
    <source>
        <dbReference type="EMBL" id="EAR27061.1"/>
    </source>
</evidence>
<dbReference type="SUPFAM" id="SSF159238">
    <property type="entry name" value="SO1590-like"/>
    <property type="match status" value="1"/>
</dbReference>
<dbReference type="EMBL" id="AAOH01000007">
    <property type="protein sequence ID" value="EAR27061.1"/>
    <property type="molecule type" value="Genomic_DNA"/>
</dbReference>
<proteinExistence type="predicted"/>
<dbReference type="HOGENOM" id="CLU_111671_2_1_6"/>
<dbReference type="InterPro" id="IPR021607">
    <property type="entry name" value="DUF3224"/>
</dbReference>
<dbReference type="RefSeq" id="WP_009838924.1">
    <property type="nucleotide sequence ID" value="NZ_AAOH01000007.1"/>
</dbReference>
<name>A4CDL9_9GAMM</name>
<organism evidence="1 2">
    <name type="scientific">Pseudoalteromonas tunicata D2</name>
    <dbReference type="NCBI Taxonomy" id="87626"/>
    <lineage>
        <taxon>Bacteria</taxon>
        <taxon>Pseudomonadati</taxon>
        <taxon>Pseudomonadota</taxon>
        <taxon>Gammaproteobacteria</taxon>
        <taxon>Alteromonadales</taxon>
        <taxon>Pseudoalteromonadaceae</taxon>
        <taxon>Pseudoalteromonas</taxon>
    </lineage>
</organism>
<gene>
    <name evidence="1" type="ORF">PTD2_05305</name>
</gene>
<protein>
    <recommendedName>
        <fullName evidence="3">DUF3224 domain-containing protein</fullName>
    </recommendedName>
</protein>
<dbReference type="Pfam" id="PF11528">
    <property type="entry name" value="DUF3224"/>
    <property type="match status" value="1"/>
</dbReference>
<sequence length="131" mass="13948">MTQTQLIGTFQITNWQETPYSESDTGAKQSLAIISQQYSGDAEGTSELRYLMSYQPDGTAQFVGFETFTGTINGQAGTLVLQHQGQFVAGVASSTFSIVEGSGTSELATVKGEGSFTTVEHSQANYQISPS</sequence>
<dbReference type="Gene3D" id="2.40.350.10">
    <property type="entry name" value="SO1590-like"/>
    <property type="match status" value="1"/>
</dbReference>
<accession>A4CDL9</accession>